<evidence type="ECO:0000313" key="19">
    <source>
        <dbReference type="Proteomes" id="UP000509704"/>
    </source>
</evidence>
<feature type="transmembrane region" description="Helical" evidence="15">
    <location>
        <begin position="609"/>
        <end position="630"/>
    </location>
</feature>
<dbReference type="InterPro" id="IPR013083">
    <property type="entry name" value="Znf_RING/FYVE/PHD"/>
</dbReference>
<evidence type="ECO:0000256" key="10">
    <source>
        <dbReference type="ARBA" id="ARBA00022786"/>
    </source>
</evidence>
<dbReference type="Gene3D" id="3.30.40.10">
    <property type="entry name" value="Zinc/RING finger domain, C3HC4 (zinc finger)"/>
    <property type="match status" value="1"/>
</dbReference>
<dbReference type="GO" id="GO:0016567">
    <property type="term" value="P:protein ubiquitination"/>
    <property type="evidence" value="ECO:0007669"/>
    <property type="project" value="UniProtKB-UniPathway"/>
</dbReference>
<feature type="domain" description="RING-type" evidence="17">
    <location>
        <begin position="704"/>
        <end position="757"/>
    </location>
</feature>
<dbReference type="InterPro" id="IPR050731">
    <property type="entry name" value="HRD1_E3_ubiq-ligases"/>
</dbReference>
<reference evidence="18 19" key="1">
    <citation type="submission" date="2020-07" db="EMBL/GenBank/DDBJ databases">
        <title>The yeast mating-type switching endonuclease HO is a domesticated member of an unorthodox homing genetic element family.</title>
        <authorList>
            <person name="Coughlan A.Y."/>
            <person name="Lombardi L."/>
            <person name="Braun-Galleani S."/>
            <person name="Martos A.R."/>
            <person name="Galeote V."/>
            <person name="Bigey F."/>
            <person name="Dequin S."/>
            <person name="Byrne K.P."/>
            <person name="Wolfe K.H."/>
        </authorList>
    </citation>
    <scope>NUCLEOTIDE SEQUENCE [LARGE SCALE GENOMIC DNA]</scope>
    <source>
        <strain evidence="18 19">NRRL Y-6702</strain>
    </source>
</reference>
<dbReference type="EMBL" id="CP058604">
    <property type="protein sequence ID" value="QLG70881.1"/>
    <property type="molecule type" value="Genomic_DNA"/>
</dbReference>
<accession>A0A7H9AX75</accession>
<keyword evidence="9 14" id="KW-0863">Zinc-finger</keyword>
<evidence type="ECO:0000313" key="18">
    <source>
        <dbReference type="EMBL" id="QLG70881.1"/>
    </source>
</evidence>
<dbReference type="Proteomes" id="UP000509704">
    <property type="component" value="Chromosome 1"/>
</dbReference>
<evidence type="ECO:0000256" key="3">
    <source>
        <dbReference type="ARBA" id="ARBA00004906"/>
    </source>
</evidence>
<dbReference type="UniPathway" id="UPA00143"/>
<feature type="transmembrane region" description="Helical" evidence="15">
    <location>
        <begin position="562"/>
        <end position="584"/>
    </location>
</feature>
<dbReference type="Pfam" id="PF11145">
    <property type="entry name" value="DUF2921"/>
    <property type="match status" value="1"/>
</dbReference>
<organism evidence="18 19">
    <name type="scientific">Zygotorulaspora mrakii</name>
    <name type="common">Zygosaccharomyces mrakii</name>
    <dbReference type="NCBI Taxonomy" id="42260"/>
    <lineage>
        <taxon>Eukaryota</taxon>
        <taxon>Fungi</taxon>
        <taxon>Dikarya</taxon>
        <taxon>Ascomycota</taxon>
        <taxon>Saccharomycotina</taxon>
        <taxon>Saccharomycetes</taxon>
        <taxon>Saccharomycetales</taxon>
        <taxon>Saccharomycetaceae</taxon>
        <taxon>Zygotorulaspora</taxon>
    </lineage>
</organism>
<evidence type="ECO:0000256" key="9">
    <source>
        <dbReference type="ARBA" id="ARBA00022771"/>
    </source>
</evidence>
<dbReference type="InterPro" id="IPR001841">
    <property type="entry name" value="Znf_RING"/>
</dbReference>
<comment type="pathway">
    <text evidence="3">Protein modification; protein ubiquitination.</text>
</comment>
<feature type="transmembrane region" description="Helical" evidence="15">
    <location>
        <begin position="461"/>
        <end position="479"/>
    </location>
</feature>
<comment type="catalytic activity">
    <reaction evidence="1">
        <text>S-ubiquitinyl-[E2 ubiquitin-conjugating enzyme]-L-cysteine + [acceptor protein]-L-lysine = [E2 ubiquitin-conjugating enzyme]-L-cysteine + N(6)-ubiquitinyl-[acceptor protein]-L-lysine.</text>
        <dbReference type="EC" id="2.3.2.27"/>
    </reaction>
</comment>
<dbReference type="KEGG" id="zmk:HG535_0A08270"/>
<keyword evidence="6 15" id="KW-0812">Transmembrane</keyword>
<gene>
    <name evidence="18" type="ORF">HG535_0A08270</name>
</gene>
<dbReference type="GO" id="GO:0044695">
    <property type="term" value="C:Dsc E3 ubiquitin ligase complex"/>
    <property type="evidence" value="ECO:0007669"/>
    <property type="project" value="TreeGrafter"/>
</dbReference>
<keyword evidence="10" id="KW-0833">Ubl conjugation pathway</keyword>
<proteinExistence type="predicted"/>
<keyword evidence="11" id="KW-0862">Zinc</keyword>
<dbReference type="RefSeq" id="XP_037142609.1">
    <property type="nucleotide sequence ID" value="XM_037286714.1"/>
</dbReference>
<evidence type="ECO:0000256" key="5">
    <source>
        <dbReference type="ARBA" id="ARBA00022679"/>
    </source>
</evidence>
<feature type="chain" id="PRO_5028959788" description="RING-type E3 ubiquitin transferase" evidence="16">
    <location>
        <begin position="27"/>
        <end position="763"/>
    </location>
</feature>
<dbReference type="EC" id="2.3.2.27" evidence="4"/>
<keyword evidence="19" id="KW-1185">Reference proteome</keyword>
<keyword evidence="7" id="KW-0479">Metal-binding</keyword>
<dbReference type="FunFam" id="3.30.40.10:FF:000626">
    <property type="entry name" value="Transmembrane ubiquitin ligase 1"/>
    <property type="match status" value="1"/>
</dbReference>
<keyword evidence="12 15" id="KW-1133">Transmembrane helix</keyword>
<dbReference type="GO" id="GO:0061630">
    <property type="term" value="F:ubiquitin protein ligase activity"/>
    <property type="evidence" value="ECO:0007669"/>
    <property type="project" value="UniProtKB-EC"/>
</dbReference>
<evidence type="ECO:0000259" key="17">
    <source>
        <dbReference type="PROSITE" id="PS50089"/>
    </source>
</evidence>
<protein>
    <recommendedName>
        <fullName evidence="4">RING-type E3 ubiquitin transferase</fullName>
        <ecNumber evidence="4">2.3.2.27</ecNumber>
    </recommendedName>
</protein>
<dbReference type="InterPro" id="IPR024766">
    <property type="entry name" value="Znf_RING_H2"/>
</dbReference>
<dbReference type="PROSITE" id="PS50089">
    <property type="entry name" value="ZF_RING_2"/>
    <property type="match status" value="1"/>
</dbReference>
<evidence type="ECO:0000256" key="11">
    <source>
        <dbReference type="ARBA" id="ARBA00022833"/>
    </source>
</evidence>
<dbReference type="SMART" id="SM00184">
    <property type="entry name" value="RING"/>
    <property type="match status" value="1"/>
</dbReference>
<evidence type="ECO:0000256" key="14">
    <source>
        <dbReference type="PROSITE-ProRule" id="PRU00175"/>
    </source>
</evidence>
<dbReference type="OrthoDB" id="9984778at2759"/>
<dbReference type="GO" id="GO:0012505">
    <property type="term" value="C:endomembrane system"/>
    <property type="evidence" value="ECO:0007669"/>
    <property type="project" value="UniProtKB-SubCell"/>
</dbReference>
<feature type="transmembrane region" description="Helical" evidence="15">
    <location>
        <begin position="432"/>
        <end position="455"/>
    </location>
</feature>
<dbReference type="InterPro" id="IPR021319">
    <property type="entry name" value="DUF2921"/>
</dbReference>
<feature type="signal peptide" evidence="16">
    <location>
        <begin position="1"/>
        <end position="26"/>
    </location>
</feature>
<dbReference type="SUPFAM" id="SSF57850">
    <property type="entry name" value="RING/U-box"/>
    <property type="match status" value="1"/>
</dbReference>
<evidence type="ECO:0000256" key="6">
    <source>
        <dbReference type="ARBA" id="ARBA00022692"/>
    </source>
</evidence>
<evidence type="ECO:0000256" key="13">
    <source>
        <dbReference type="ARBA" id="ARBA00023136"/>
    </source>
</evidence>
<keyword evidence="13 15" id="KW-0472">Membrane</keyword>
<dbReference type="GO" id="GO:0043161">
    <property type="term" value="P:proteasome-mediated ubiquitin-dependent protein catabolic process"/>
    <property type="evidence" value="ECO:0007669"/>
    <property type="project" value="TreeGrafter"/>
</dbReference>
<feature type="transmembrane region" description="Helical" evidence="15">
    <location>
        <begin position="538"/>
        <end position="556"/>
    </location>
</feature>
<feature type="transmembrane region" description="Helical" evidence="15">
    <location>
        <begin position="402"/>
        <end position="420"/>
    </location>
</feature>
<comment type="subcellular location">
    <subcellularLocation>
        <location evidence="2">Endomembrane system</location>
        <topology evidence="2">Multi-pass membrane protein</topology>
    </subcellularLocation>
</comment>
<evidence type="ECO:0000256" key="12">
    <source>
        <dbReference type="ARBA" id="ARBA00022989"/>
    </source>
</evidence>
<dbReference type="Pfam" id="PF12678">
    <property type="entry name" value="zf-rbx1"/>
    <property type="match status" value="1"/>
</dbReference>
<dbReference type="GeneID" id="59234518"/>
<dbReference type="PANTHER" id="PTHR22763">
    <property type="entry name" value="RING ZINC FINGER PROTEIN"/>
    <property type="match status" value="1"/>
</dbReference>
<evidence type="ECO:0000256" key="4">
    <source>
        <dbReference type="ARBA" id="ARBA00012483"/>
    </source>
</evidence>
<dbReference type="AlphaFoldDB" id="A0A7H9AX75"/>
<evidence type="ECO:0000256" key="16">
    <source>
        <dbReference type="SAM" id="SignalP"/>
    </source>
</evidence>
<name>A0A7H9AX75_ZYGMR</name>
<evidence type="ECO:0000256" key="8">
    <source>
        <dbReference type="ARBA" id="ARBA00022729"/>
    </source>
</evidence>
<evidence type="ECO:0000256" key="7">
    <source>
        <dbReference type="ARBA" id="ARBA00022723"/>
    </source>
</evidence>
<dbReference type="PANTHER" id="PTHR22763:SF162">
    <property type="entry name" value="TRANSMEMBRANE E3 UBIQUITIN-PROTEIN LIGASE 1"/>
    <property type="match status" value="1"/>
</dbReference>
<dbReference type="GO" id="GO:0008270">
    <property type="term" value="F:zinc ion binding"/>
    <property type="evidence" value="ECO:0007669"/>
    <property type="project" value="UniProtKB-KW"/>
</dbReference>
<evidence type="ECO:0000256" key="2">
    <source>
        <dbReference type="ARBA" id="ARBA00004127"/>
    </source>
</evidence>
<evidence type="ECO:0000256" key="15">
    <source>
        <dbReference type="SAM" id="Phobius"/>
    </source>
</evidence>
<keyword evidence="5" id="KW-0808">Transferase</keyword>
<sequence>MEIDGNTLIFIVIILFLFLSSPGGDGVSSQYEFNQLRSLKSQWSFEYDSFQNMTFNSNFQNVTGFKLSYQDVLSDSNINATFPLPSKDYDHWEQNQNYAVLPDEIINKVKENIWTDSDRSSDTNVFPSNIPGTLLGEIDLVSNDKFEQIPMPISKFFEPPTEFSDTTPPSGDTYMHNWPLYGEFHNVTFEVGEISIQITHKDTVSDRLSQSNGKLFNSQADKWKVLSLRIDFSDKNENEKHFMTTNAIYDVQRGRILLMTQSAKFHSLLAIPHYMGLQYQNEDEKMFNSLKKLVKEYWTASNFVESLTMTDLLELYDNAKFKCEYIGFLQLEPWNKYTPDQLKMIDDELNWPLGRPANLSSLPPLKLKSGILYSPDCGIELNLNNVKGKRYELQMRSIRNHLLLGIGLFAAQIYLLLCQMQHTNTPSRVNKISFYCFSMINLVDGSLATLYFIAASVLPQLYLPLVLSSFACFILASIFETRYLISVYSSQFNERNVSIFTLLRGNSNDSENNRATNATDNFITPDEASISGTIYGRLLFMLICFTLLTLSSTSWPRNIRMVFEYVLIFIFNSYWIPQIFRNVIKGTQGSRQRRSDGSVSQQRQDEMPLLWKFIIGTTIIRTLPVAYVFTYSSNVFRHHKDVKFVIILCLWLLFQISILYLQSILGARWFLPRMAIPEGYSYHRAMLSKELLEHGVSSNFTVDCSICMSEIAIYVDDVPETHDRDIQSFMVTPCGHIFHTHCLENWMSYKLQCPVCRSPLPPL</sequence>
<feature type="transmembrane region" description="Helical" evidence="15">
    <location>
        <begin position="642"/>
        <end position="661"/>
    </location>
</feature>
<evidence type="ECO:0000256" key="1">
    <source>
        <dbReference type="ARBA" id="ARBA00000900"/>
    </source>
</evidence>
<keyword evidence="8 16" id="KW-0732">Signal</keyword>